<dbReference type="GO" id="GO:0005737">
    <property type="term" value="C:cytoplasm"/>
    <property type="evidence" value="ECO:0007669"/>
    <property type="project" value="UniProtKB-SubCell"/>
</dbReference>
<dbReference type="PANTHER" id="PTHR13932">
    <property type="entry name" value="COPROPORPHYRINIGEN III OXIDASE"/>
    <property type="match status" value="1"/>
</dbReference>
<dbReference type="CDD" id="cd01335">
    <property type="entry name" value="Radical_SAM"/>
    <property type="match status" value="1"/>
</dbReference>
<accession>A0A6N7W7Y7</accession>
<feature type="domain" description="Radical SAM core" evidence="10">
    <location>
        <begin position="9"/>
        <end position="242"/>
    </location>
</feature>
<evidence type="ECO:0000313" key="11">
    <source>
        <dbReference type="EMBL" id="MSS84552.1"/>
    </source>
</evidence>
<dbReference type="InterPro" id="IPR007197">
    <property type="entry name" value="rSAM"/>
</dbReference>
<evidence type="ECO:0000256" key="1">
    <source>
        <dbReference type="ARBA" id="ARBA00006100"/>
    </source>
</evidence>
<evidence type="ECO:0000256" key="8">
    <source>
        <dbReference type="ARBA" id="ARBA00023186"/>
    </source>
</evidence>
<dbReference type="InterPro" id="IPR013785">
    <property type="entry name" value="Aldolase_TIM"/>
</dbReference>
<dbReference type="GO" id="GO:0004109">
    <property type="term" value="F:coproporphyrinogen oxidase activity"/>
    <property type="evidence" value="ECO:0007669"/>
    <property type="project" value="InterPro"/>
</dbReference>
<keyword evidence="12" id="KW-1185">Reference proteome</keyword>
<keyword evidence="7 9" id="KW-0411">Iron-sulfur</keyword>
<dbReference type="GO" id="GO:0046872">
    <property type="term" value="F:metal ion binding"/>
    <property type="evidence" value="ECO:0007669"/>
    <property type="project" value="UniProtKB-UniRule"/>
</dbReference>
<evidence type="ECO:0000256" key="7">
    <source>
        <dbReference type="ARBA" id="ARBA00023014"/>
    </source>
</evidence>
<comment type="caution">
    <text evidence="11">The sequence shown here is derived from an EMBL/GenBank/DDBJ whole genome shotgun (WGS) entry which is preliminary data.</text>
</comment>
<dbReference type="SFLD" id="SFLDF00562">
    <property type="entry name" value="HemN-like__clustered_with_heat"/>
    <property type="match status" value="1"/>
</dbReference>
<dbReference type="SFLD" id="SFLDS00029">
    <property type="entry name" value="Radical_SAM"/>
    <property type="match status" value="1"/>
</dbReference>
<dbReference type="Proteomes" id="UP000470875">
    <property type="component" value="Unassembled WGS sequence"/>
</dbReference>
<proteinExistence type="inferred from homology"/>
<reference evidence="11 12" key="1">
    <citation type="submission" date="2019-08" db="EMBL/GenBank/DDBJ databases">
        <title>In-depth cultivation of the pig gut microbiome towards novel bacterial diversity and tailored functional studies.</title>
        <authorList>
            <person name="Wylensek D."/>
            <person name="Hitch T.C.A."/>
            <person name="Clavel T."/>
        </authorList>
    </citation>
    <scope>NUCLEOTIDE SEQUENCE [LARGE SCALE GENOMIC DNA]</scope>
    <source>
        <strain evidence="11 12">WB03_NA08</strain>
    </source>
</reference>
<dbReference type="InterPro" id="IPR034505">
    <property type="entry name" value="Coproporphyrinogen-III_oxidase"/>
</dbReference>
<dbReference type="InterPro" id="IPR006638">
    <property type="entry name" value="Elp3/MiaA/NifB-like_rSAM"/>
</dbReference>
<dbReference type="GO" id="GO:0051539">
    <property type="term" value="F:4 iron, 4 sulfur cluster binding"/>
    <property type="evidence" value="ECO:0007669"/>
    <property type="project" value="UniProtKB-UniRule"/>
</dbReference>
<dbReference type="SFLD" id="SFLDG01065">
    <property type="entry name" value="anaerobic_coproporphyrinogen-I"/>
    <property type="match status" value="1"/>
</dbReference>
<keyword evidence="9" id="KW-0963">Cytoplasm</keyword>
<organism evidence="11 12">
    <name type="scientific">Scrofimicrobium canadense</name>
    <dbReference type="NCBI Taxonomy" id="2652290"/>
    <lineage>
        <taxon>Bacteria</taxon>
        <taxon>Bacillati</taxon>
        <taxon>Actinomycetota</taxon>
        <taxon>Actinomycetes</taxon>
        <taxon>Actinomycetales</taxon>
        <taxon>Actinomycetaceae</taxon>
        <taxon>Scrofimicrobium</taxon>
    </lineage>
</organism>
<evidence type="ECO:0000313" key="12">
    <source>
        <dbReference type="Proteomes" id="UP000470875"/>
    </source>
</evidence>
<evidence type="ECO:0000256" key="6">
    <source>
        <dbReference type="ARBA" id="ARBA00023004"/>
    </source>
</evidence>
<gene>
    <name evidence="11" type="ORF">FYJ24_07200</name>
</gene>
<keyword evidence="3 9" id="KW-0349">Heme</keyword>
<keyword evidence="5 9" id="KW-0479">Metal-binding</keyword>
<dbReference type="SUPFAM" id="SSF102114">
    <property type="entry name" value="Radical SAM enzymes"/>
    <property type="match status" value="1"/>
</dbReference>
<comment type="subcellular location">
    <subcellularLocation>
        <location evidence="9">Cytoplasm</location>
    </subcellularLocation>
</comment>
<keyword evidence="8 9" id="KW-0143">Chaperone</keyword>
<evidence type="ECO:0000256" key="2">
    <source>
        <dbReference type="ARBA" id="ARBA00017228"/>
    </source>
</evidence>
<evidence type="ECO:0000256" key="3">
    <source>
        <dbReference type="ARBA" id="ARBA00022617"/>
    </source>
</evidence>
<protein>
    <recommendedName>
        <fullName evidence="2 9">Heme chaperone HemW</fullName>
    </recommendedName>
</protein>
<keyword evidence="4 9" id="KW-0949">S-adenosyl-L-methionine</keyword>
<evidence type="ECO:0000256" key="9">
    <source>
        <dbReference type="RuleBase" id="RU364116"/>
    </source>
</evidence>
<dbReference type="AlphaFoldDB" id="A0A6N7W7Y7"/>
<sequence>MAQVAIPISPAHKAKSAYVHIPFCTVRCGYCDFNTYINDFGPGASRGNYHQSVLREIEMSKRCIEGKFRTVFFGGGTPTLLDAKSLAEILHALPVATDAEVTIEANPETVTAQSLKDLASAGFTRVSVGMQSAVPKVLATLDRQHRPERLPVVAQWVRDAGLDFSVDLIYGTPGETLEDWKTSLEHALSLEPDHMSAYSLIVEPGTKLHAQVARGILPQPDPDEAADKYLLTDQVLSEAGFAWYEISNFARALPGEDHLDASKRRFASRHNLAYWRDWDWWGYGPGAHSHVGDTRWWNVKHPLAYAQRVRDEEIPMHEGEKLSVEDRELERLMLSIRTCEGVQAPMRPELEGLVTENDGRLILTVQGRLMADYVTRVLAGWEG</sequence>
<dbReference type="InterPro" id="IPR004559">
    <property type="entry name" value="HemW-like"/>
</dbReference>
<dbReference type="SFLD" id="SFLDG01082">
    <property type="entry name" value="B12-binding_domain_containing"/>
    <property type="match status" value="1"/>
</dbReference>
<evidence type="ECO:0000256" key="5">
    <source>
        <dbReference type="ARBA" id="ARBA00022723"/>
    </source>
</evidence>
<dbReference type="Gene3D" id="3.20.20.70">
    <property type="entry name" value="Aldolase class I"/>
    <property type="match status" value="1"/>
</dbReference>
<evidence type="ECO:0000256" key="4">
    <source>
        <dbReference type="ARBA" id="ARBA00022691"/>
    </source>
</evidence>
<dbReference type="PROSITE" id="PS51918">
    <property type="entry name" value="RADICAL_SAM"/>
    <property type="match status" value="1"/>
</dbReference>
<comment type="similarity">
    <text evidence="1">Belongs to the anaerobic coproporphyrinogen-III oxidase family. HemW subfamily.</text>
</comment>
<dbReference type="PANTHER" id="PTHR13932:SF5">
    <property type="entry name" value="RADICAL S-ADENOSYL METHIONINE DOMAIN-CONTAINING PROTEIN 1, MITOCHONDRIAL"/>
    <property type="match status" value="1"/>
</dbReference>
<name>A0A6N7W7Y7_9ACTO</name>
<dbReference type="InterPro" id="IPR058240">
    <property type="entry name" value="rSAM_sf"/>
</dbReference>
<dbReference type="EMBL" id="VULO01000008">
    <property type="protein sequence ID" value="MSS84552.1"/>
    <property type="molecule type" value="Genomic_DNA"/>
</dbReference>
<keyword evidence="9" id="KW-0004">4Fe-4S</keyword>
<dbReference type="SMART" id="SM00729">
    <property type="entry name" value="Elp3"/>
    <property type="match status" value="1"/>
</dbReference>
<keyword evidence="6 9" id="KW-0408">Iron</keyword>
<evidence type="ECO:0000259" key="10">
    <source>
        <dbReference type="PROSITE" id="PS51918"/>
    </source>
</evidence>
<dbReference type="NCBIfam" id="TIGR00539">
    <property type="entry name" value="hemN_rel"/>
    <property type="match status" value="1"/>
</dbReference>
<comment type="function">
    <text evidence="9">Probably acts as a heme chaperone, transferring heme to an unknown acceptor. Binds one molecule of heme per monomer, possibly covalently. Binds 1 [4Fe-4S] cluster. The cluster is coordinated with 3 cysteines and an exchangeable S-adenosyl-L-methionine.</text>
</comment>
<dbReference type="Pfam" id="PF04055">
    <property type="entry name" value="Radical_SAM"/>
    <property type="match status" value="1"/>
</dbReference>
<dbReference type="GO" id="GO:0006779">
    <property type="term" value="P:porphyrin-containing compound biosynthetic process"/>
    <property type="evidence" value="ECO:0007669"/>
    <property type="project" value="InterPro"/>
</dbReference>